<dbReference type="AlphaFoldDB" id="A0A5C6CHQ8"/>
<keyword evidence="6" id="KW-0460">Magnesium</keyword>
<feature type="binding site" evidence="6">
    <location>
        <position position="416"/>
    </location>
    <ligand>
        <name>Ni(2+)</name>
        <dbReference type="ChEBI" id="CHEBI:49786"/>
    </ligand>
</feature>
<dbReference type="EMBL" id="SJPT01000005">
    <property type="protein sequence ID" value="TWU22269.1"/>
    <property type="molecule type" value="Genomic_DNA"/>
</dbReference>
<evidence type="ECO:0000256" key="4">
    <source>
        <dbReference type="ARBA" id="ARBA00022723"/>
    </source>
</evidence>
<dbReference type="EC" id="1.12.1.2" evidence="7"/>
<dbReference type="Gene3D" id="1.10.645.10">
    <property type="entry name" value="Cytochrome-c3 Hydrogenase, chain B"/>
    <property type="match status" value="1"/>
</dbReference>
<feature type="binding site" evidence="6">
    <location>
        <position position="67"/>
    </location>
    <ligand>
        <name>Fe cation</name>
        <dbReference type="ChEBI" id="CHEBI:24875"/>
    </ligand>
</feature>
<evidence type="ECO:0000256" key="5">
    <source>
        <dbReference type="ARBA" id="ARBA00023002"/>
    </source>
</evidence>
<keyword evidence="6" id="KW-0408">Iron</keyword>
<dbReference type="InterPro" id="IPR001501">
    <property type="entry name" value="Ni-dep_hyd_lsu"/>
</dbReference>
<proteinExistence type="inferred from homology"/>
<dbReference type="PANTHER" id="PTHR43600:SF2">
    <property type="entry name" value="F420-NON-REDUCING HYDROGENASE VHU SUBUNIT A"/>
    <property type="match status" value="1"/>
</dbReference>
<accession>A0A5C6CHQ8</accession>
<gene>
    <name evidence="7" type="primary">hoxH</name>
    <name evidence="7" type="ORF">Pla52o_33250</name>
</gene>
<keyword evidence="3 6" id="KW-0533">Nickel</keyword>
<keyword evidence="4 6" id="KW-0479">Metal-binding</keyword>
<evidence type="ECO:0000256" key="3">
    <source>
        <dbReference type="ARBA" id="ARBA00022596"/>
    </source>
</evidence>
<evidence type="ECO:0000313" key="7">
    <source>
        <dbReference type="EMBL" id="TWU22269.1"/>
    </source>
</evidence>
<organism evidence="7 8">
    <name type="scientific">Novipirellula galeiformis</name>
    <dbReference type="NCBI Taxonomy" id="2528004"/>
    <lineage>
        <taxon>Bacteria</taxon>
        <taxon>Pseudomonadati</taxon>
        <taxon>Planctomycetota</taxon>
        <taxon>Planctomycetia</taxon>
        <taxon>Pirellulales</taxon>
        <taxon>Pirellulaceae</taxon>
        <taxon>Novipirellula</taxon>
    </lineage>
</organism>
<dbReference type="OrthoDB" id="9761717at2"/>
<comment type="cofactor">
    <cofactor evidence="6">
        <name>Fe cation</name>
        <dbReference type="ChEBI" id="CHEBI:24875"/>
    </cofactor>
</comment>
<comment type="cofactor">
    <cofactor evidence="1 6">
        <name>Ni(2+)</name>
        <dbReference type="ChEBI" id="CHEBI:49786"/>
    </cofactor>
</comment>
<keyword evidence="5 7" id="KW-0560">Oxidoreductase</keyword>
<feature type="binding site" evidence="6">
    <location>
        <position position="419"/>
    </location>
    <ligand>
        <name>Fe cation</name>
        <dbReference type="ChEBI" id="CHEBI:24875"/>
    </ligand>
</feature>
<reference evidence="7 8" key="1">
    <citation type="submission" date="2019-02" db="EMBL/GenBank/DDBJ databases">
        <title>Deep-cultivation of Planctomycetes and their phenomic and genomic characterization uncovers novel biology.</title>
        <authorList>
            <person name="Wiegand S."/>
            <person name="Jogler M."/>
            <person name="Boedeker C."/>
            <person name="Pinto D."/>
            <person name="Vollmers J."/>
            <person name="Rivas-Marin E."/>
            <person name="Kohn T."/>
            <person name="Peeters S.H."/>
            <person name="Heuer A."/>
            <person name="Rast P."/>
            <person name="Oberbeckmann S."/>
            <person name="Bunk B."/>
            <person name="Jeske O."/>
            <person name="Meyerdierks A."/>
            <person name="Storesund J.E."/>
            <person name="Kallscheuer N."/>
            <person name="Luecker S."/>
            <person name="Lage O.M."/>
            <person name="Pohl T."/>
            <person name="Merkel B.J."/>
            <person name="Hornburger P."/>
            <person name="Mueller R.-W."/>
            <person name="Bruemmer F."/>
            <person name="Labrenz M."/>
            <person name="Spormann A.M."/>
            <person name="Op Den Camp H."/>
            <person name="Overmann J."/>
            <person name="Amann R."/>
            <person name="Jetten M.S.M."/>
            <person name="Mascher T."/>
            <person name="Medema M.H."/>
            <person name="Devos D.P."/>
            <person name="Kaster A.-K."/>
            <person name="Ovreas L."/>
            <person name="Rohde M."/>
            <person name="Galperin M.Y."/>
            <person name="Jogler C."/>
        </authorList>
    </citation>
    <scope>NUCLEOTIDE SEQUENCE [LARGE SCALE GENOMIC DNA]</scope>
    <source>
        <strain evidence="7 8">Pla52o</strain>
    </source>
</reference>
<dbReference type="GO" id="GO:0016151">
    <property type="term" value="F:nickel cation binding"/>
    <property type="evidence" value="ECO:0007669"/>
    <property type="project" value="InterPro"/>
</dbReference>
<dbReference type="GO" id="GO:0003677">
    <property type="term" value="F:DNA binding"/>
    <property type="evidence" value="ECO:0007669"/>
    <property type="project" value="UniProtKB-KW"/>
</dbReference>
<dbReference type="SUPFAM" id="SSF56762">
    <property type="entry name" value="HydB/Nqo4-like"/>
    <property type="match status" value="1"/>
</dbReference>
<dbReference type="Pfam" id="PF00374">
    <property type="entry name" value="NiFeSe_Hases"/>
    <property type="match status" value="2"/>
</dbReference>
<protein>
    <submittedName>
        <fullName evidence="7">NAD-reducing hydrogenase HoxS subunit beta</fullName>
        <ecNumber evidence="7">1.12.1.2</ecNumber>
    </submittedName>
</protein>
<dbReference type="GO" id="GO:0047985">
    <property type="term" value="F:hydrogen dehydrogenase activity"/>
    <property type="evidence" value="ECO:0007669"/>
    <property type="project" value="UniProtKB-EC"/>
</dbReference>
<evidence type="ECO:0000256" key="6">
    <source>
        <dbReference type="PIRSR" id="PIRSR601501-1"/>
    </source>
</evidence>
<dbReference type="GO" id="GO:0008901">
    <property type="term" value="F:ferredoxin hydrogenase activity"/>
    <property type="evidence" value="ECO:0007669"/>
    <property type="project" value="InterPro"/>
</dbReference>
<dbReference type="PROSITE" id="PS00508">
    <property type="entry name" value="NI_HGENASE_L_2"/>
    <property type="match status" value="1"/>
</dbReference>
<feature type="binding site" evidence="6">
    <location>
        <position position="45"/>
    </location>
    <ligand>
        <name>Mg(2+)</name>
        <dbReference type="ChEBI" id="CHEBI:18420"/>
    </ligand>
</feature>
<keyword evidence="7" id="KW-0371">Homeobox</keyword>
<feature type="binding site" evidence="6">
    <location>
        <position position="67"/>
    </location>
    <ligand>
        <name>Ni(2+)</name>
        <dbReference type="ChEBI" id="CHEBI:49786"/>
    </ligand>
</feature>
<comment type="similarity">
    <text evidence="2">Belongs to the [NiFe]/[NiFeSe] hydrogenase large subunit family.</text>
</comment>
<feature type="binding site" evidence="6">
    <location>
        <position position="64"/>
    </location>
    <ligand>
        <name>Ni(2+)</name>
        <dbReference type="ChEBI" id="CHEBI:49786"/>
    </ligand>
</feature>
<dbReference type="Proteomes" id="UP000316304">
    <property type="component" value="Unassembled WGS sequence"/>
</dbReference>
<evidence type="ECO:0000256" key="2">
    <source>
        <dbReference type="ARBA" id="ARBA00009292"/>
    </source>
</evidence>
<keyword evidence="8" id="KW-1185">Reference proteome</keyword>
<feature type="binding site" evidence="6">
    <location>
        <position position="372"/>
    </location>
    <ligand>
        <name>Mg(2+)</name>
        <dbReference type="ChEBI" id="CHEBI:18420"/>
    </ligand>
</feature>
<comment type="caution">
    <text evidence="7">The sequence shown here is derived from an EMBL/GenBank/DDBJ whole genome shotgun (WGS) entry which is preliminary data.</text>
</comment>
<evidence type="ECO:0000313" key="8">
    <source>
        <dbReference type="Proteomes" id="UP000316304"/>
    </source>
</evidence>
<dbReference type="InterPro" id="IPR029014">
    <property type="entry name" value="NiFe-Hase_large"/>
</dbReference>
<evidence type="ECO:0000256" key="1">
    <source>
        <dbReference type="ARBA" id="ARBA00001967"/>
    </source>
</evidence>
<dbReference type="PANTHER" id="PTHR43600">
    <property type="entry name" value="COENZYME F420 HYDROGENASE, SUBUNIT ALPHA"/>
    <property type="match status" value="1"/>
</dbReference>
<feature type="binding site" evidence="6">
    <location>
        <position position="422"/>
    </location>
    <ligand>
        <name>Mg(2+)</name>
        <dbReference type="ChEBI" id="CHEBI:18420"/>
    </ligand>
</feature>
<dbReference type="RefSeq" id="WP_146595464.1">
    <property type="nucleotide sequence ID" value="NZ_SJPT01000005.1"/>
</dbReference>
<name>A0A5C6CHQ8_9BACT</name>
<dbReference type="InterPro" id="IPR018194">
    <property type="entry name" value="Ni-dep_hyd_lsu_Ni_BS"/>
</dbReference>
<sequence length="431" mass="48165">MSRSRKITVNALTRVEGEGALHIRIDGNEIAEVRLCIYEPPRFFEAFLCGRSIQDVPDMTARICGICPVAYQMVSVHALEAALGIAVTPEIRQLRRLLYCGEWIESHALHIFMLNAADFFGCANGIELAKQFPERINDGLRIKKTGNSIVEILGGRAIHPVNVRVGGFHRLPSRDELTSLLQPLCGALDAAIDSAEWIAGFDFPSFEPDCEWVALHHPDEYAMNEGVIASTRFPAIDVGEYERDFAETQVAHSNALHSTRRDHPSSYLLGPLARLTLNRHRLVPDALRLANRIAPPSLMQNRFRSILARIIEVVSCLQQAILIIEEYRETKEAFMPHVAKAGFGCAATEAPRGMMYHHYEISDDGLVTKAKIVPPTSQNQRQIESDLCLYLPQLIHEPDEIIAAECEKLIRTYDPCISCSTHAVTIDRGPR</sequence>